<dbReference type="GO" id="GO:0008967">
    <property type="term" value="F:phosphoglycolate phosphatase activity"/>
    <property type="evidence" value="ECO:0007669"/>
    <property type="project" value="TreeGrafter"/>
</dbReference>
<dbReference type="KEGG" id="tum:CBW65_08155"/>
<proteinExistence type="predicted"/>
<sequence>MEGDPMNTKVMIFDVDGTLYQTEKVAVPAFLTAFDQLKEKGLYQGDSPTEDKIISCFGMTIPELWETLLPDASMDVRDQANELVAHAEISLMEQGKGELYPGVKETLQQLRDQGVKLYTASNGEQRYVETVAETTGIAPLFTKLFSAGEYKTKKKEDLVKLVLEHAGTQNAIMVGDRKSDITAGRANNLFTVGCDFGFAGQNELVEADVVIQRFPDLLSKVK</sequence>
<dbReference type="PANTHER" id="PTHR43434:SF1">
    <property type="entry name" value="PHOSPHOGLYCOLATE PHOSPHATASE"/>
    <property type="match status" value="1"/>
</dbReference>
<dbReference type="NCBIfam" id="TIGR01549">
    <property type="entry name" value="HAD-SF-IA-v1"/>
    <property type="match status" value="1"/>
</dbReference>
<dbReference type="InterPro" id="IPR006439">
    <property type="entry name" value="HAD-SF_hydro_IA"/>
</dbReference>
<dbReference type="InterPro" id="IPR041492">
    <property type="entry name" value="HAD_2"/>
</dbReference>
<dbReference type="Gene3D" id="3.40.50.1000">
    <property type="entry name" value="HAD superfamily/HAD-like"/>
    <property type="match status" value="1"/>
</dbReference>
<keyword evidence="2" id="KW-1185">Reference proteome</keyword>
<evidence type="ECO:0008006" key="3">
    <source>
        <dbReference type="Google" id="ProtNLM"/>
    </source>
</evidence>
<dbReference type="Gene3D" id="1.10.150.240">
    <property type="entry name" value="Putative phosphatase, domain 2"/>
    <property type="match status" value="1"/>
</dbReference>
<dbReference type="InterPro" id="IPR036412">
    <property type="entry name" value="HAD-like_sf"/>
</dbReference>
<dbReference type="Pfam" id="PF13419">
    <property type="entry name" value="HAD_2"/>
    <property type="match status" value="1"/>
</dbReference>
<accession>A0A1Y0IND7</accession>
<dbReference type="Proteomes" id="UP000195437">
    <property type="component" value="Chromosome"/>
</dbReference>
<protein>
    <recommendedName>
        <fullName evidence="3">Haloacid dehalogenase</fullName>
    </recommendedName>
</protein>
<evidence type="ECO:0000313" key="2">
    <source>
        <dbReference type="Proteomes" id="UP000195437"/>
    </source>
</evidence>
<dbReference type="GO" id="GO:0006281">
    <property type="term" value="P:DNA repair"/>
    <property type="evidence" value="ECO:0007669"/>
    <property type="project" value="TreeGrafter"/>
</dbReference>
<dbReference type="PANTHER" id="PTHR43434">
    <property type="entry name" value="PHOSPHOGLYCOLATE PHOSPHATASE"/>
    <property type="match status" value="1"/>
</dbReference>
<name>A0A1Y0IND7_9BACL</name>
<dbReference type="InterPro" id="IPR023198">
    <property type="entry name" value="PGP-like_dom2"/>
</dbReference>
<evidence type="ECO:0000313" key="1">
    <source>
        <dbReference type="EMBL" id="ARU61035.1"/>
    </source>
</evidence>
<dbReference type="EMBL" id="CP021434">
    <property type="protein sequence ID" value="ARU61035.1"/>
    <property type="molecule type" value="Genomic_DNA"/>
</dbReference>
<organism evidence="1 2">
    <name type="scientific">Tumebacillus avium</name>
    <dbReference type="NCBI Taxonomy" id="1903704"/>
    <lineage>
        <taxon>Bacteria</taxon>
        <taxon>Bacillati</taxon>
        <taxon>Bacillota</taxon>
        <taxon>Bacilli</taxon>
        <taxon>Bacillales</taxon>
        <taxon>Alicyclobacillaceae</taxon>
        <taxon>Tumebacillus</taxon>
    </lineage>
</organism>
<dbReference type="SUPFAM" id="SSF56784">
    <property type="entry name" value="HAD-like"/>
    <property type="match status" value="1"/>
</dbReference>
<reference evidence="2" key="1">
    <citation type="submission" date="2017-05" db="EMBL/GenBank/DDBJ databases">
        <authorList>
            <person name="Sung H."/>
        </authorList>
    </citation>
    <scope>NUCLEOTIDE SEQUENCE [LARGE SCALE GENOMIC DNA]</scope>
    <source>
        <strain evidence="2">AR23208</strain>
    </source>
</reference>
<dbReference type="SFLD" id="SFLDS00003">
    <property type="entry name" value="Haloacid_Dehalogenase"/>
    <property type="match status" value="1"/>
</dbReference>
<gene>
    <name evidence="1" type="ORF">CBW65_08155</name>
</gene>
<dbReference type="AlphaFoldDB" id="A0A1Y0IND7"/>
<dbReference type="InterPro" id="IPR050155">
    <property type="entry name" value="HAD-like_hydrolase_sf"/>
</dbReference>
<dbReference type="SFLD" id="SFLDG01129">
    <property type="entry name" value="C1.5:_HAD__Beta-PGM__Phosphata"/>
    <property type="match status" value="1"/>
</dbReference>
<dbReference type="InterPro" id="IPR023214">
    <property type="entry name" value="HAD_sf"/>
</dbReference>
<dbReference type="GO" id="GO:0005829">
    <property type="term" value="C:cytosol"/>
    <property type="evidence" value="ECO:0007669"/>
    <property type="project" value="TreeGrafter"/>
</dbReference>